<dbReference type="Proteomes" id="UP001054837">
    <property type="component" value="Unassembled WGS sequence"/>
</dbReference>
<keyword evidence="2" id="KW-1185">Reference proteome</keyword>
<proteinExistence type="predicted"/>
<gene>
    <name evidence="1" type="ORF">CDAR_61161</name>
</gene>
<accession>A0AAV4USV2</accession>
<organism evidence="1 2">
    <name type="scientific">Caerostris darwini</name>
    <dbReference type="NCBI Taxonomy" id="1538125"/>
    <lineage>
        <taxon>Eukaryota</taxon>
        <taxon>Metazoa</taxon>
        <taxon>Ecdysozoa</taxon>
        <taxon>Arthropoda</taxon>
        <taxon>Chelicerata</taxon>
        <taxon>Arachnida</taxon>
        <taxon>Araneae</taxon>
        <taxon>Araneomorphae</taxon>
        <taxon>Entelegynae</taxon>
        <taxon>Araneoidea</taxon>
        <taxon>Araneidae</taxon>
        <taxon>Caerostris</taxon>
    </lineage>
</organism>
<dbReference type="EMBL" id="BPLQ01011917">
    <property type="protein sequence ID" value="GIY61102.1"/>
    <property type="molecule type" value="Genomic_DNA"/>
</dbReference>
<dbReference type="AlphaFoldDB" id="A0AAV4USV2"/>
<reference evidence="1 2" key="1">
    <citation type="submission" date="2021-06" db="EMBL/GenBank/DDBJ databases">
        <title>Caerostris darwini draft genome.</title>
        <authorList>
            <person name="Kono N."/>
            <person name="Arakawa K."/>
        </authorList>
    </citation>
    <scope>NUCLEOTIDE SEQUENCE [LARGE SCALE GENOMIC DNA]</scope>
</reference>
<evidence type="ECO:0000313" key="2">
    <source>
        <dbReference type="Proteomes" id="UP001054837"/>
    </source>
</evidence>
<comment type="caution">
    <text evidence="1">The sequence shown here is derived from an EMBL/GenBank/DDBJ whole genome shotgun (WGS) entry which is preliminary data.</text>
</comment>
<sequence length="95" mass="10561">MIFKRNPNNPTIYGCDVTPTRTNHNPSYVIRPQTEISSMNRVYLPSITSPSQVPPAPDKPISGNCTLACPIYGAIFPDELFAFTLNSNNSRLGRY</sequence>
<name>A0AAV4USV2_9ARAC</name>
<protein>
    <submittedName>
        <fullName evidence="1">Uncharacterized protein</fullName>
    </submittedName>
</protein>
<evidence type="ECO:0000313" key="1">
    <source>
        <dbReference type="EMBL" id="GIY61102.1"/>
    </source>
</evidence>